<sequence>MHPSLLATSDAALLDDLRRLAAAAGVDVETTADAPGALRRWTGPPLVLVGADLAAELVSLGPARRASVHLVTWGPPGEAAYRDAVAVGAESVLGLPEAGPRVTELLTDVGEGGSVPGVVVGTLGGSGGAGATTFACALGQVAARSGRALVVDADPLGPGADRVLGLDGCEGFRWDALGRTSGRLSGRALREALPRRGGLGVLGWYAGSTEPLEPTAVREVLSAARRGHDTVVVDLPRSVDGRPGSVADEVLPRCDQVLVVVRPDVAGVSSAARLCARLPDRDRVGLVVRGRGVAPAEVAAVCGVPVVATVADQRGLHESIDLGLGPVRSPRCHLGRAAGAVLARLAVTGAGTSRVAA</sequence>
<dbReference type="InterPro" id="IPR059050">
    <property type="entry name" value="Rv3660c_N"/>
</dbReference>
<dbReference type="PANTHER" id="PTHR43384">
    <property type="entry name" value="SEPTUM SITE-DETERMINING PROTEIN MIND HOMOLOG, CHLOROPLASTIC-RELATED"/>
    <property type="match status" value="1"/>
</dbReference>
<dbReference type="InterPro" id="IPR022521">
    <property type="entry name" value="Rv3660c"/>
</dbReference>
<evidence type="ECO:0000313" key="2">
    <source>
        <dbReference type="EMBL" id="MBC2962330.1"/>
    </source>
</evidence>
<dbReference type="RefSeq" id="WP_186347513.1">
    <property type="nucleotide sequence ID" value="NZ_BMMR01000002.1"/>
</dbReference>
<feature type="domain" description="Rv3660c-like CheY-like N-terminal" evidence="1">
    <location>
        <begin position="8"/>
        <end position="113"/>
    </location>
</feature>
<evidence type="ECO:0000313" key="3">
    <source>
        <dbReference type="Proteomes" id="UP000604001"/>
    </source>
</evidence>
<dbReference type="Proteomes" id="UP000604001">
    <property type="component" value="Unassembled WGS sequence"/>
</dbReference>
<dbReference type="InterPro" id="IPR027417">
    <property type="entry name" value="P-loop_NTPase"/>
</dbReference>
<comment type="caution">
    <text evidence="2">The sequence shown here is derived from an EMBL/GenBank/DDBJ whole genome shotgun (WGS) entry which is preliminary data.</text>
</comment>
<dbReference type="Gene3D" id="3.40.50.300">
    <property type="entry name" value="P-loop containing nucleotide triphosphate hydrolases"/>
    <property type="match status" value="1"/>
</dbReference>
<evidence type="ECO:0000259" key="1">
    <source>
        <dbReference type="Pfam" id="PF26563"/>
    </source>
</evidence>
<keyword evidence="3" id="KW-1185">Reference proteome</keyword>
<dbReference type="PANTHER" id="PTHR43384:SF11">
    <property type="entry name" value="SEPTUM SITE DETERMINING PROTEIN"/>
    <property type="match status" value="1"/>
</dbReference>
<protein>
    <submittedName>
        <fullName evidence="2">Septum site determining protein</fullName>
    </submittedName>
</protein>
<dbReference type="InterPro" id="IPR050625">
    <property type="entry name" value="ParA/MinD_ATPase"/>
</dbReference>
<proteinExistence type="predicted"/>
<organism evidence="2 3">
    <name type="scientific">Nocardioides deserti</name>
    <dbReference type="NCBI Taxonomy" id="1588644"/>
    <lineage>
        <taxon>Bacteria</taxon>
        <taxon>Bacillati</taxon>
        <taxon>Actinomycetota</taxon>
        <taxon>Actinomycetes</taxon>
        <taxon>Propionibacteriales</taxon>
        <taxon>Nocardioidaceae</taxon>
        <taxon>Nocardioides</taxon>
    </lineage>
</organism>
<dbReference type="Pfam" id="PF26563">
    <property type="entry name" value="Rv3660c_N"/>
    <property type="match status" value="1"/>
</dbReference>
<reference evidence="2 3" key="1">
    <citation type="submission" date="2020-08" db="EMBL/GenBank/DDBJ databases">
        <title>novel species in genus Nocardioides.</title>
        <authorList>
            <person name="Zhang G."/>
        </authorList>
    </citation>
    <scope>NUCLEOTIDE SEQUENCE [LARGE SCALE GENOMIC DNA]</scope>
    <source>
        <strain evidence="2 3">SC8A-24</strain>
    </source>
</reference>
<dbReference type="EMBL" id="JACMYC010000020">
    <property type="protein sequence ID" value="MBC2962330.1"/>
    <property type="molecule type" value="Genomic_DNA"/>
</dbReference>
<gene>
    <name evidence="2" type="ORF">H7344_18740</name>
</gene>
<accession>A0ABR6UD86</accession>
<dbReference type="SUPFAM" id="SSF52540">
    <property type="entry name" value="P-loop containing nucleoside triphosphate hydrolases"/>
    <property type="match status" value="1"/>
</dbReference>
<name>A0ABR6UD86_9ACTN</name>
<dbReference type="NCBIfam" id="TIGR03815">
    <property type="entry name" value="CpaE_hom_Actino"/>
    <property type="match status" value="1"/>
</dbReference>